<name>A0AAV2Q5A3_MEGNR</name>
<sequence length="168" mass="18195">EKFRHQLRNERETVNEDKQMKGVGFIILVVAASAFAEIQEEYQPDGGKFLIGVRRTNVITTLSTSTITVGATCWQQVSTGTCTGKRKRRTLQDSVKISDDWSDTLESSEPGEAATAILGPEGDQEKLVIWTTSTQTITWFSSSVATGTTLTVAYSCTAAGISLPPQCG</sequence>
<protein>
    <submittedName>
        <fullName evidence="1">Uncharacterized protein</fullName>
    </submittedName>
</protein>
<organism evidence="1 2">
    <name type="scientific">Meganyctiphanes norvegica</name>
    <name type="common">Northern krill</name>
    <name type="synonym">Thysanopoda norvegica</name>
    <dbReference type="NCBI Taxonomy" id="48144"/>
    <lineage>
        <taxon>Eukaryota</taxon>
        <taxon>Metazoa</taxon>
        <taxon>Ecdysozoa</taxon>
        <taxon>Arthropoda</taxon>
        <taxon>Crustacea</taxon>
        <taxon>Multicrustacea</taxon>
        <taxon>Malacostraca</taxon>
        <taxon>Eumalacostraca</taxon>
        <taxon>Eucarida</taxon>
        <taxon>Euphausiacea</taxon>
        <taxon>Euphausiidae</taxon>
        <taxon>Meganyctiphanes</taxon>
    </lineage>
</organism>
<gene>
    <name evidence="1" type="ORF">MNOR_LOCUS8705</name>
</gene>
<comment type="caution">
    <text evidence="1">The sequence shown here is derived from an EMBL/GenBank/DDBJ whole genome shotgun (WGS) entry which is preliminary data.</text>
</comment>
<dbReference type="Proteomes" id="UP001497623">
    <property type="component" value="Unassembled WGS sequence"/>
</dbReference>
<dbReference type="AlphaFoldDB" id="A0AAV2Q5A3"/>
<evidence type="ECO:0000313" key="1">
    <source>
        <dbReference type="EMBL" id="CAL4071971.1"/>
    </source>
</evidence>
<feature type="non-terminal residue" evidence="1">
    <location>
        <position position="1"/>
    </location>
</feature>
<evidence type="ECO:0000313" key="2">
    <source>
        <dbReference type="Proteomes" id="UP001497623"/>
    </source>
</evidence>
<accession>A0AAV2Q5A3</accession>
<keyword evidence="2" id="KW-1185">Reference proteome</keyword>
<dbReference type="EMBL" id="CAXKWB010004081">
    <property type="protein sequence ID" value="CAL4071971.1"/>
    <property type="molecule type" value="Genomic_DNA"/>
</dbReference>
<reference evidence="1 2" key="1">
    <citation type="submission" date="2024-05" db="EMBL/GenBank/DDBJ databases">
        <authorList>
            <person name="Wallberg A."/>
        </authorList>
    </citation>
    <scope>NUCLEOTIDE SEQUENCE [LARGE SCALE GENOMIC DNA]</scope>
</reference>
<proteinExistence type="predicted"/>